<accession>A0A5C5VI66</accession>
<dbReference type="RefSeq" id="WP_146565011.1">
    <property type="nucleotide sequence ID" value="NZ_SIHJ01000001.1"/>
</dbReference>
<dbReference type="Proteomes" id="UP000316714">
    <property type="component" value="Unassembled WGS sequence"/>
</dbReference>
<sequence>MTERTNLYRKLAYAVAMAVLLFPLSILGSPSTGVKDSGGLLADFREDNRLAQANLGEIDPASETIKLATLGLRGVAVNALWQQANEYKKKEDWGNLTATLEQLSKLQPNFITFWKYQAWNLTYNVSVEFDDYRDRYYYVRRGINFLKEGETYNRDNPQILWELGWFIGQKIGRADEREQYRRLFRTDETYHPEDRPLEERDNWLVSKEWYLKGERAAETRGIGRKSPIVFYSSSAKSQMNYAEAIEEEGRFDRGLPAWRVAGEEWDDFGNLPIEHSTGTILKLNDEPYLEQEVEEAREELLDIAPEVTRPYLESLSEKLTPQQREALATPMIQRRPDQLELASQAQRLLAPPESELADLIAKERPELRGAAMRQLEKINTLTDRLRKTKNYKTTANFDYWGLRCEFEQSPDAVAARRLCHQGKMAMIQDADPVAAKDYYVQGLAKWHDVLEAYPALKDTDGTTGDDVMEFIKEYGEVLEKIDEEIPDDFPLWYIIEDFDTDYDFQEELIEHKRRMGEQVDEPGVEATEDDAPADDAPADDEAAADAAQPENRDSAAEEASEAPAEEPTADDPSDEQASGEAEPADASEEMTSEPEAEGESAAAAPADEDASSTDGAPADDAEPSEEAPAQDAADEPAPQASAA</sequence>
<evidence type="ECO:0000313" key="3">
    <source>
        <dbReference type="Proteomes" id="UP000316714"/>
    </source>
</evidence>
<dbReference type="AlphaFoldDB" id="A0A5C5VI66"/>
<dbReference type="EMBL" id="SIHJ01000001">
    <property type="protein sequence ID" value="TWT37697.1"/>
    <property type="molecule type" value="Genomic_DNA"/>
</dbReference>
<dbReference type="OrthoDB" id="239224at2"/>
<reference evidence="2 3" key="1">
    <citation type="submission" date="2019-02" db="EMBL/GenBank/DDBJ databases">
        <title>Deep-cultivation of Planctomycetes and their phenomic and genomic characterization uncovers novel biology.</title>
        <authorList>
            <person name="Wiegand S."/>
            <person name="Jogler M."/>
            <person name="Boedeker C."/>
            <person name="Pinto D."/>
            <person name="Vollmers J."/>
            <person name="Rivas-Marin E."/>
            <person name="Kohn T."/>
            <person name="Peeters S.H."/>
            <person name="Heuer A."/>
            <person name="Rast P."/>
            <person name="Oberbeckmann S."/>
            <person name="Bunk B."/>
            <person name="Jeske O."/>
            <person name="Meyerdierks A."/>
            <person name="Storesund J.E."/>
            <person name="Kallscheuer N."/>
            <person name="Luecker S."/>
            <person name="Lage O.M."/>
            <person name="Pohl T."/>
            <person name="Merkel B.J."/>
            <person name="Hornburger P."/>
            <person name="Mueller R.-W."/>
            <person name="Bruemmer F."/>
            <person name="Labrenz M."/>
            <person name="Spormann A.M."/>
            <person name="Op Den Camp H."/>
            <person name="Overmann J."/>
            <person name="Amann R."/>
            <person name="Jetten M.S.M."/>
            <person name="Mascher T."/>
            <person name="Medema M.H."/>
            <person name="Devos D.P."/>
            <person name="Kaster A.-K."/>
            <person name="Ovreas L."/>
            <person name="Rohde M."/>
            <person name="Galperin M.Y."/>
            <person name="Jogler C."/>
        </authorList>
    </citation>
    <scope>NUCLEOTIDE SEQUENCE [LARGE SCALE GENOMIC DNA]</scope>
    <source>
        <strain evidence="2 3">KOR34</strain>
    </source>
</reference>
<evidence type="ECO:0000256" key="1">
    <source>
        <dbReference type="SAM" id="MobiDB-lite"/>
    </source>
</evidence>
<feature type="compositionally biased region" description="Acidic residues" evidence="1">
    <location>
        <begin position="606"/>
        <end position="625"/>
    </location>
</feature>
<name>A0A5C5VI66_9BACT</name>
<feature type="compositionally biased region" description="Low complexity" evidence="1">
    <location>
        <begin position="626"/>
        <end position="643"/>
    </location>
</feature>
<feature type="compositionally biased region" description="Acidic residues" evidence="1">
    <location>
        <begin position="518"/>
        <end position="543"/>
    </location>
</feature>
<evidence type="ECO:0008006" key="4">
    <source>
        <dbReference type="Google" id="ProtNLM"/>
    </source>
</evidence>
<protein>
    <recommendedName>
        <fullName evidence="4">IRE (Iron responsive element)</fullName>
    </recommendedName>
</protein>
<proteinExistence type="predicted"/>
<organism evidence="2 3">
    <name type="scientific">Posidoniimonas corsicana</name>
    <dbReference type="NCBI Taxonomy" id="1938618"/>
    <lineage>
        <taxon>Bacteria</taxon>
        <taxon>Pseudomonadati</taxon>
        <taxon>Planctomycetota</taxon>
        <taxon>Planctomycetia</taxon>
        <taxon>Pirellulales</taxon>
        <taxon>Lacipirellulaceae</taxon>
        <taxon>Posidoniimonas</taxon>
    </lineage>
</organism>
<comment type="caution">
    <text evidence="2">The sequence shown here is derived from an EMBL/GenBank/DDBJ whole genome shotgun (WGS) entry which is preliminary data.</text>
</comment>
<feature type="region of interest" description="Disordered" evidence="1">
    <location>
        <begin position="514"/>
        <end position="643"/>
    </location>
</feature>
<evidence type="ECO:0000313" key="2">
    <source>
        <dbReference type="EMBL" id="TWT37697.1"/>
    </source>
</evidence>
<feature type="compositionally biased region" description="Acidic residues" evidence="1">
    <location>
        <begin position="582"/>
        <end position="598"/>
    </location>
</feature>
<keyword evidence="3" id="KW-1185">Reference proteome</keyword>
<feature type="compositionally biased region" description="Acidic residues" evidence="1">
    <location>
        <begin position="556"/>
        <end position="574"/>
    </location>
</feature>
<gene>
    <name evidence="2" type="ORF">KOR34_26580</name>
</gene>